<accession>A0AAE5VQF6</accession>
<comment type="caution">
    <text evidence="1">The sequence shown here is derived from an EMBL/GenBank/DDBJ whole genome shotgun (WGS) entry which is preliminary data.</text>
</comment>
<reference evidence="1 2" key="1">
    <citation type="journal article" date="2018" name="Syst. Appl. Microbiol.">
        <title>Agrobacterium rosae sp. nov., isolated from galls on different agricultural crops.</title>
        <authorList>
            <person name="Kuzmanovic N."/>
            <person name="Pulawska J."/>
            <person name="Smalla K."/>
            <person name="Nesme X."/>
        </authorList>
    </citation>
    <scope>NUCLEOTIDE SEQUENCE [LARGE SCALE GENOMIC DNA]</scope>
    <source>
        <strain evidence="1 2">NCPPB 1650</strain>
    </source>
</reference>
<dbReference type="Proteomes" id="UP000237447">
    <property type="component" value="Unassembled WGS sequence"/>
</dbReference>
<dbReference type="AlphaFoldDB" id="A0AAE5VQF6"/>
<evidence type="ECO:0000313" key="2">
    <source>
        <dbReference type="Proteomes" id="UP000237447"/>
    </source>
</evidence>
<gene>
    <name evidence="1" type="ORF">CPJ18_08835</name>
</gene>
<organism evidence="1 2">
    <name type="scientific">Agrobacterium rosae</name>
    <dbReference type="NCBI Taxonomy" id="1972867"/>
    <lineage>
        <taxon>Bacteria</taxon>
        <taxon>Pseudomonadati</taxon>
        <taxon>Pseudomonadota</taxon>
        <taxon>Alphaproteobacteria</taxon>
        <taxon>Hyphomicrobiales</taxon>
        <taxon>Rhizobiaceae</taxon>
        <taxon>Rhizobium/Agrobacterium group</taxon>
        <taxon>Agrobacterium</taxon>
    </lineage>
</organism>
<evidence type="ECO:0000313" key="1">
    <source>
        <dbReference type="EMBL" id="POO52394.1"/>
    </source>
</evidence>
<sequence length="81" mass="9369">MEFATVIFKSQQQIPFRPGRDKTSNTLHATIRFIFSVFRPPHRIGKSSRHSKKRHIALQITSKTLSGKRNPLQTQNRITTP</sequence>
<name>A0AAE5VQF6_9HYPH</name>
<protein>
    <submittedName>
        <fullName evidence="1">Uncharacterized protein</fullName>
    </submittedName>
</protein>
<dbReference type="EMBL" id="NXEJ01000004">
    <property type="protein sequence ID" value="POO52394.1"/>
    <property type="molecule type" value="Genomic_DNA"/>
</dbReference>
<proteinExistence type="predicted"/>